<proteinExistence type="predicted"/>
<keyword evidence="4" id="KW-0548">Nucleotidyltransferase</keyword>
<dbReference type="InterPro" id="IPR008921">
    <property type="entry name" value="DNA_pol3_clamp-load_cplx_C"/>
</dbReference>
<dbReference type="SUPFAM" id="SSF48019">
    <property type="entry name" value="post-AAA+ oligomerization domain-like"/>
    <property type="match status" value="1"/>
</dbReference>
<sequence length="320" mass="35819">MVHEYPWLEDVWRGLQASMAAQRLPGAVLLQSDADLGVESLVDAFSAALLCKTYPDQACGFCHSCDLVKSNNHPDLHRILPEKEGKAIGVEQIRHCNRLAQESSQLGGYRLFIIEPAEAMNESASNALLKTLEESGEQCLFLLVNRDKKRLLPTIISRCQQWTVTTPDLNTAVEWLRQQGVKDVAKDLLKLSHYSPLQAKAMAQAGGLAEYQKLEALFLSVLTQPLSDITELASFIQTSSQRNLTWLWYLLSDAQKAAFRLDSQDLLSGSQTLTHCPLVCLHSAMESLTQLMQQLRTFPGLNEELLITNWIIEIREALCL</sequence>
<dbReference type="GO" id="GO:0008408">
    <property type="term" value="F:3'-5' exonuclease activity"/>
    <property type="evidence" value="ECO:0007669"/>
    <property type="project" value="InterPro"/>
</dbReference>
<dbReference type="EMBL" id="LOMK01000001">
    <property type="protein sequence ID" value="KYN24944.1"/>
    <property type="molecule type" value="Genomic_DNA"/>
</dbReference>
<dbReference type="NCBIfam" id="TIGR00678">
    <property type="entry name" value="holB"/>
    <property type="match status" value="1"/>
</dbReference>
<feature type="domain" description="DNA polymerase III delta subunit C-terminal" evidence="8">
    <location>
        <begin position="222"/>
        <end position="314"/>
    </location>
</feature>
<name>A0A151JGM9_9VIBR</name>
<dbReference type="Gene3D" id="3.40.50.300">
    <property type="entry name" value="P-loop containing nucleotide triphosphate hydrolases"/>
    <property type="match status" value="1"/>
</dbReference>
<dbReference type="Gene3D" id="1.20.272.10">
    <property type="match status" value="1"/>
</dbReference>
<dbReference type="GO" id="GO:0006261">
    <property type="term" value="P:DNA-templated DNA replication"/>
    <property type="evidence" value="ECO:0007669"/>
    <property type="project" value="TreeGrafter"/>
</dbReference>
<dbReference type="RefSeq" id="WP_065819030.1">
    <property type="nucleotide sequence ID" value="NZ_CP195598.1"/>
</dbReference>
<evidence type="ECO:0000256" key="6">
    <source>
        <dbReference type="ARBA" id="ARBA00022932"/>
    </source>
</evidence>
<dbReference type="Pfam" id="PF09115">
    <property type="entry name" value="DNApol3-delta_C"/>
    <property type="match status" value="1"/>
</dbReference>
<dbReference type="Proteomes" id="UP000075349">
    <property type="component" value="Unassembled WGS sequence"/>
</dbReference>
<gene>
    <name evidence="9" type="ORF">AUQ44_03735</name>
</gene>
<protein>
    <recommendedName>
        <fullName evidence="2">DNA polymerase III subunit delta'</fullName>
        <ecNumber evidence="1">2.7.7.7</ecNumber>
    </recommendedName>
</protein>
<dbReference type="GO" id="GO:0003677">
    <property type="term" value="F:DNA binding"/>
    <property type="evidence" value="ECO:0007669"/>
    <property type="project" value="InterPro"/>
</dbReference>
<dbReference type="EC" id="2.7.7.7" evidence="1"/>
<dbReference type="Pfam" id="PF13177">
    <property type="entry name" value="DNA_pol3_delta2"/>
    <property type="match status" value="1"/>
</dbReference>
<evidence type="ECO:0000256" key="5">
    <source>
        <dbReference type="ARBA" id="ARBA00022705"/>
    </source>
</evidence>
<dbReference type="InterPro" id="IPR050238">
    <property type="entry name" value="DNA_Rep/Repair_Clamp_Loader"/>
</dbReference>
<dbReference type="AlphaFoldDB" id="A0A151JGM9"/>
<dbReference type="GO" id="GO:0009360">
    <property type="term" value="C:DNA polymerase III complex"/>
    <property type="evidence" value="ECO:0007669"/>
    <property type="project" value="InterPro"/>
</dbReference>
<evidence type="ECO:0000313" key="10">
    <source>
        <dbReference type="Proteomes" id="UP000075349"/>
    </source>
</evidence>
<comment type="caution">
    <text evidence="9">The sequence shown here is derived from an EMBL/GenBank/DDBJ whole genome shotgun (WGS) entry which is preliminary data.</text>
</comment>
<evidence type="ECO:0000256" key="1">
    <source>
        <dbReference type="ARBA" id="ARBA00012417"/>
    </source>
</evidence>
<evidence type="ECO:0000256" key="2">
    <source>
        <dbReference type="ARBA" id="ARBA00014363"/>
    </source>
</evidence>
<evidence type="ECO:0000259" key="8">
    <source>
        <dbReference type="Pfam" id="PF09115"/>
    </source>
</evidence>
<keyword evidence="6" id="KW-0239">DNA-directed DNA polymerase</keyword>
<dbReference type="PANTHER" id="PTHR11669:SF8">
    <property type="entry name" value="DNA POLYMERASE III SUBUNIT DELTA"/>
    <property type="match status" value="1"/>
</dbReference>
<keyword evidence="5" id="KW-0235">DNA replication</keyword>
<organism evidence="9 10">
    <name type="scientific">Vibrio cidicii</name>
    <dbReference type="NCBI Taxonomy" id="1763883"/>
    <lineage>
        <taxon>Bacteria</taxon>
        <taxon>Pseudomonadati</taxon>
        <taxon>Pseudomonadota</taxon>
        <taxon>Gammaproteobacteria</taxon>
        <taxon>Vibrionales</taxon>
        <taxon>Vibrionaceae</taxon>
        <taxon>Vibrio</taxon>
    </lineage>
</organism>
<comment type="catalytic activity">
    <reaction evidence="7">
        <text>DNA(n) + a 2'-deoxyribonucleoside 5'-triphosphate = DNA(n+1) + diphosphate</text>
        <dbReference type="Rhea" id="RHEA:22508"/>
        <dbReference type="Rhea" id="RHEA-COMP:17339"/>
        <dbReference type="Rhea" id="RHEA-COMP:17340"/>
        <dbReference type="ChEBI" id="CHEBI:33019"/>
        <dbReference type="ChEBI" id="CHEBI:61560"/>
        <dbReference type="ChEBI" id="CHEBI:173112"/>
        <dbReference type="EC" id="2.7.7.7"/>
    </reaction>
</comment>
<dbReference type="InterPro" id="IPR004622">
    <property type="entry name" value="DNA_pol_HolB"/>
</dbReference>
<dbReference type="InterPro" id="IPR027417">
    <property type="entry name" value="P-loop_NTPase"/>
</dbReference>
<evidence type="ECO:0000256" key="7">
    <source>
        <dbReference type="ARBA" id="ARBA00049244"/>
    </source>
</evidence>
<dbReference type="InterPro" id="IPR015199">
    <property type="entry name" value="DNA_pol_III_delta_C"/>
</dbReference>
<evidence type="ECO:0000256" key="4">
    <source>
        <dbReference type="ARBA" id="ARBA00022695"/>
    </source>
</evidence>
<keyword evidence="3" id="KW-0808">Transferase</keyword>
<evidence type="ECO:0000313" key="9">
    <source>
        <dbReference type="EMBL" id="KYN24944.1"/>
    </source>
</evidence>
<dbReference type="GO" id="GO:0003887">
    <property type="term" value="F:DNA-directed DNA polymerase activity"/>
    <property type="evidence" value="ECO:0007669"/>
    <property type="project" value="UniProtKB-KW"/>
</dbReference>
<dbReference type="PANTHER" id="PTHR11669">
    <property type="entry name" value="REPLICATION FACTOR C / DNA POLYMERASE III GAMMA-TAU SUBUNIT"/>
    <property type="match status" value="1"/>
</dbReference>
<evidence type="ECO:0000256" key="3">
    <source>
        <dbReference type="ARBA" id="ARBA00022679"/>
    </source>
</evidence>
<reference evidence="10" key="1">
    <citation type="submission" date="2015-12" db="EMBL/GenBank/DDBJ databases">
        <authorList>
            <person name="Tarr C.L."/>
            <person name="Gladney L.M."/>
        </authorList>
    </citation>
    <scope>NUCLEOTIDE SEQUENCE [LARGE SCALE GENOMIC DNA]</scope>
    <source>
        <strain evidence="10">2756-81</strain>
    </source>
</reference>
<dbReference type="SUPFAM" id="SSF52540">
    <property type="entry name" value="P-loop containing nucleoside triphosphate hydrolases"/>
    <property type="match status" value="1"/>
</dbReference>
<accession>A0A151JGM9</accession>
<dbReference type="NCBIfam" id="NF004759">
    <property type="entry name" value="PRK06090.1"/>
    <property type="match status" value="1"/>
</dbReference>